<sequence length="107" mass="11871">MIRIDVFRNKDGKISEYRVCGHSGTAERGRDIVCAGISSLAQTALLGLGEHLHRDMDYSVDPSGDLHMKLRGEPDDLTQAVLETMHLGFAEISEANPDAVRIMVHRR</sequence>
<dbReference type="PANTHER" id="PTHR39178:SF1">
    <property type="entry name" value="RIBOSOMAL-PROCESSING CYSTEINE PROTEASE PRP"/>
    <property type="match status" value="1"/>
</dbReference>
<keyword evidence="2" id="KW-0645">Protease</keyword>
<keyword evidence="4" id="KW-0788">Thiol protease</keyword>
<dbReference type="GO" id="GO:0006508">
    <property type="term" value="P:proteolysis"/>
    <property type="evidence" value="ECO:0007669"/>
    <property type="project" value="UniProtKB-KW"/>
</dbReference>
<evidence type="ECO:0000256" key="5">
    <source>
        <dbReference type="ARBA" id="ARBA00044503"/>
    </source>
</evidence>
<dbReference type="InterPro" id="IPR007422">
    <property type="entry name" value="Peptidase_Prp"/>
</dbReference>
<protein>
    <recommendedName>
        <fullName evidence="6">Ribosomal processing cysteine protease Prp</fullName>
    </recommendedName>
</protein>
<proteinExistence type="inferred from homology"/>
<dbReference type="GO" id="GO:0008234">
    <property type="term" value="F:cysteine-type peptidase activity"/>
    <property type="evidence" value="ECO:0007669"/>
    <property type="project" value="UniProtKB-KW"/>
</dbReference>
<keyword evidence="3" id="KW-0378">Hydrolase</keyword>
<dbReference type="EMBL" id="FQUG01000009">
    <property type="protein sequence ID" value="SHF22168.1"/>
    <property type="molecule type" value="Genomic_DNA"/>
</dbReference>
<dbReference type="CDD" id="cd16332">
    <property type="entry name" value="Prp-like"/>
    <property type="match status" value="1"/>
</dbReference>
<dbReference type="RefSeq" id="WP_072936249.1">
    <property type="nucleotide sequence ID" value="NZ_FQUG01000009.1"/>
</dbReference>
<evidence type="ECO:0000256" key="2">
    <source>
        <dbReference type="ARBA" id="ARBA00022670"/>
    </source>
</evidence>
<dbReference type="Proteomes" id="UP000184404">
    <property type="component" value="Unassembled WGS sequence"/>
</dbReference>
<evidence type="ECO:0000256" key="4">
    <source>
        <dbReference type="ARBA" id="ARBA00022807"/>
    </source>
</evidence>
<dbReference type="PANTHER" id="PTHR39178">
    <property type="entry name" value="HYPOTHETICAL RIBOSOME-ASSOCIATED PROTEIN"/>
    <property type="match status" value="1"/>
</dbReference>
<dbReference type="GO" id="GO:0042254">
    <property type="term" value="P:ribosome biogenesis"/>
    <property type="evidence" value="ECO:0007669"/>
    <property type="project" value="UniProtKB-KW"/>
</dbReference>
<dbReference type="STRING" id="1123243.SAMN02745190_02137"/>
<evidence type="ECO:0000256" key="1">
    <source>
        <dbReference type="ARBA" id="ARBA00022517"/>
    </source>
</evidence>
<reference evidence="7 8" key="1">
    <citation type="submission" date="2016-11" db="EMBL/GenBank/DDBJ databases">
        <authorList>
            <person name="Jaros S."/>
            <person name="Januszkiewicz K."/>
            <person name="Wedrychowicz H."/>
        </authorList>
    </citation>
    <scope>NUCLEOTIDE SEQUENCE [LARGE SCALE GENOMIC DNA]</scope>
    <source>
        <strain evidence="7 8">DSM 10502</strain>
    </source>
</reference>
<evidence type="ECO:0000256" key="3">
    <source>
        <dbReference type="ARBA" id="ARBA00022801"/>
    </source>
</evidence>
<dbReference type="OrthoDB" id="48998at2"/>
<evidence type="ECO:0000256" key="6">
    <source>
        <dbReference type="ARBA" id="ARBA00044538"/>
    </source>
</evidence>
<dbReference type="InterPro" id="IPR036764">
    <property type="entry name" value="Peptidase_Prp_sf"/>
</dbReference>
<gene>
    <name evidence="7" type="ORF">SAMN02745190_02137</name>
</gene>
<organism evidence="7 8">
    <name type="scientific">Schwartzia succinivorans DSM 10502</name>
    <dbReference type="NCBI Taxonomy" id="1123243"/>
    <lineage>
        <taxon>Bacteria</taxon>
        <taxon>Bacillati</taxon>
        <taxon>Bacillota</taxon>
        <taxon>Negativicutes</taxon>
        <taxon>Selenomonadales</taxon>
        <taxon>Selenomonadaceae</taxon>
        <taxon>Schwartzia</taxon>
    </lineage>
</organism>
<evidence type="ECO:0000313" key="7">
    <source>
        <dbReference type="EMBL" id="SHF22168.1"/>
    </source>
</evidence>
<dbReference type="AlphaFoldDB" id="A0A1M4ZVX5"/>
<comment type="similarity">
    <text evidence="5">Belongs to the Prp family.</text>
</comment>
<name>A0A1M4ZVX5_9FIRM</name>
<evidence type="ECO:0000313" key="8">
    <source>
        <dbReference type="Proteomes" id="UP000184404"/>
    </source>
</evidence>
<accession>A0A1M4ZVX5</accession>
<keyword evidence="8" id="KW-1185">Reference proteome</keyword>
<dbReference type="Gene3D" id="3.30.70.1490">
    <property type="entry name" value="Cysteine protease Prp"/>
    <property type="match status" value="1"/>
</dbReference>
<dbReference type="SUPFAM" id="SSF118010">
    <property type="entry name" value="TM1457-like"/>
    <property type="match status" value="1"/>
</dbReference>
<keyword evidence="1" id="KW-0690">Ribosome biogenesis</keyword>
<dbReference type="Pfam" id="PF04327">
    <property type="entry name" value="Peptidase_Prp"/>
    <property type="match status" value="1"/>
</dbReference>